<accession>A0A8S5Q330</accession>
<proteinExistence type="predicted"/>
<evidence type="ECO:0000313" key="1">
    <source>
        <dbReference type="EMBL" id="DAE13069.1"/>
    </source>
</evidence>
<sequence>MVANLIVFVMMDNSKTNGRHLIFRPYVVRNGKVIYPKNGRMLAFWVED</sequence>
<dbReference type="EMBL" id="BK015563">
    <property type="protein sequence ID" value="DAE13069.1"/>
    <property type="molecule type" value="Genomic_DNA"/>
</dbReference>
<protein>
    <submittedName>
        <fullName evidence="1">Uncharacterized protein</fullName>
    </submittedName>
</protein>
<reference evidence="1" key="1">
    <citation type="journal article" date="2021" name="Proc. Natl. Acad. Sci. U.S.A.">
        <title>A Catalog of Tens of Thousands of Viruses from Human Metagenomes Reveals Hidden Associations with Chronic Diseases.</title>
        <authorList>
            <person name="Tisza M.J."/>
            <person name="Buck C.B."/>
        </authorList>
    </citation>
    <scope>NUCLEOTIDE SEQUENCE</scope>
    <source>
        <strain evidence="1">CtKHH22</strain>
    </source>
</reference>
<organism evidence="1">
    <name type="scientific">Siphoviridae sp. ctKHH22</name>
    <dbReference type="NCBI Taxonomy" id="2825439"/>
    <lineage>
        <taxon>Viruses</taxon>
        <taxon>Duplodnaviria</taxon>
        <taxon>Heunggongvirae</taxon>
        <taxon>Uroviricota</taxon>
        <taxon>Caudoviricetes</taxon>
    </lineage>
</organism>
<name>A0A8S5Q330_9CAUD</name>